<evidence type="ECO:0008006" key="3">
    <source>
        <dbReference type="Google" id="ProtNLM"/>
    </source>
</evidence>
<sequence>MVNYVPRGIPAIAEPLPGIQEPISIRQWQGLNTFDPYSIAESQLTDMSNMSTSDYPALSVRTGFSVLGTFGSRILGMGAWKSELHVIANDGGWHRWNGSTWTTLLTGLDTSAEWSFTVFQGDEWADINLIGVNGIVAKRYDGSTVVDLAGVPAGAKYITTYENRMWVAFKNEIRACALDQPEKWDLFEGTDEDSYGRVIESTRGENVNMLNGSLTKLTIGMPNSLHELYGGVPSSFVTKLITDNVGVLNNKSVSAQDGIMRIIDQRAIYDYAGGNLPNQEFSQIVGGYLNSMDANTSSGSDPDLMYFRTHTNEIMVYDSRTGVGCWSRWTNIDPTFFLLLDDVMYIGDSLGRVLKLDSSTNDAGSPVSWSFTTKPFTNPTMSQRQRWLKLWLYAEIPVGTTINIYLSTTKDGNDFTLVHTVTGSGSKVERIIIPVRSVVLENTVRVKISGTGSAKIHELVRQIRQLSLF</sequence>
<name>A0ABX3GSM8_9BACL</name>
<protein>
    <recommendedName>
        <fullName evidence="3">Phage tail protein</fullName>
    </recommendedName>
</protein>
<comment type="caution">
    <text evidence="1">The sequence shown here is derived from an EMBL/GenBank/DDBJ whole genome shotgun (WGS) entry which is preliminary data.</text>
</comment>
<proteinExistence type="predicted"/>
<keyword evidence="2" id="KW-1185">Reference proteome</keyword>
<dbReference type="RefSeq" id="WP_076218557.1">
    <property type="nucleotide sequence ID" value="NZ_MPVM01000002.1"/>
</dbReference>
<reference evidence="1 2" key="1">
    <citation type="submission" date="2016-11" db="EMBL/GenBank/DDBJ databases">
        <title>Paenibacillus species isolates.</title>
        <authorList>
            <person name="Beno S.M."/>
        </authorList>
    </citation>
    <scope>NUCLEOTIDE SEQUENCE [LARGE SCALE GENOMIC DNA]</scope>
    <source>
        <strain evidence="1 2">FSL H7-0433</strain>
    </source>
</reference>
<accession>A0ABX3GSM8</accession>
<evidence type="ECO:0000313" key="1">
    <source>
        <dbReference type="EMBL" id="OMD34944.1"/>
    </source>
</evidence>
<organism evidence="1 2">
    <name type="scientific">Paenibacillus odorifer</name>
    <dbReference type="NCBI Taxonomy" id="189426"/>
    <lineage>
        <taxon>Bacteria</taxon>
        <taxon>Bacillati</taxon>
        <taxon>Bacillota</taxon>
        <taxon>Bacilli</taxon>
        <taxon>Bacillales</taxon>
        <taxon>Paenibacillaceae</taxon>
        <taxon>Paenibacillus</taxon>
    </lineage>
</organism>
<evidence type="ECO:0000313" key="2">
    <source>
        <dbReference type="Proteomes" id="UP000187158"/>
    </source>
</evidence>
<dbReference type="EMBL" id="MPVP01000045">
    <property type="protein sequence ID" value="OMD34944.1"/>
    <property type="molecule type" value="Genomic_DNA"/>
</dbReference>
<dbReference type="Proteomes" id="UP000187158">
    <property type="component" value="Unassembled WGS sequence"/>
</dbReference>
<gene>
    <name evidence="1" type="ORF">BSO21_10025</name>
</gene>